<proteinExistence type="predicted"/>
<reference evidence="1 2" key="1">
    <citation type="submission" date="2018-07" db="EMBL/GenBank/DDBJ databases">
        <title>Mechanisms of high-level aminoglycoside resistance among Gram-negative pathogens in Brazil.</title>
        <authorList>
            <person name="Ballaben A.S."/>
            <person name="Darini A.L.C."/>
            <person name="Doi Y."/>
        </authorList>
    </citation>
    <scope>NUCLEOTIDE SEQUENCE [LARGE SCALE GENOMIC DNA]</scope>
    <source>
        <strain evidence="1 2">B2-305</strain>
    </source>
</reference>
<protein>
    <submittedName>
        <fullName evidence="1">Acyl-CoA dehydrogenase</fullName>
    </submittedName>
</protein>
<accession>A0A367LYA9</accession>
<dbReference type="Proteomes" id="UP000253594">
    <property type="component" value="Unassembled WGS sequence"/>
</dbReference>
<evidence type="ECO:0000313" key="2">
    <source>
        <dbReference type="Proteomes" id="UP000253594"/>
    </source>
</evidence>
<dbReference type="EMBL" id="QORE01002335">
    <property type="protein sequence ID" value="RCI70185.1"/>
    <property type="molecule type" value="Genomic_DNA"/>
</dbReference>
<evidence type="ECO:0000313" key="1">
    <source>
        <dbReference type="EMBL" id="RCI70185.1"/>
    </source>
</evidence>
<comment type="caution">
    <text evidence="1">The sequence shown here is derived from an EMBL/GenBank/DDBJ whole genome shotgun (WGS) entry which is preliminary data.</text>
</comment>
<gene>
    <name evidence="1" type="ORF">DT376_35915</name>
</gene>
<name>A0A367LYA9_PSEAI</name>
<dbReference type="AlphaFoldDB" id="A0A367LYA9"/>
<organism evidence="1 2">
    <name type="scientific">Pseudomonas aeruginosa</name>
    <dbReference type="NCBI Taxonomy" id="287"/>
    <lineage>
        <taxon>Bacteria</taxon>
        <taxon>Pseudomonadati</taxon>
        <taxon>Pseudomonadota</taxon>
        <taxon>Gammaproteobacteria</taxon>
        <taxon>Pseudomonadales</taxon>
        <taxon>Pseudomonadaceae</taxon>
        <taxon>Pseudomonas</taxon>
    </lineage>
</organism>
<feature type="non-terminal residue" evidence="1">
    <location>
        <position position="1"/>
    </location>
</feature>
<sequence length="84" mass="8759">AGILGGCAEVARHPVACVGTQAVLAGLFEQFSALEGQLDAAFAANASTWEALWQRDRGLLAIANGARKVRLEKALTRLGLDPGQ</sequence>